<reference evidence="2 3" key="1">
    <citation type="journal article" date="2019" name="New Phytol.">
        <title>Comparative genomics reveals unique wood-decay strategies and fruiting body development in the Schizophyllaceae.</title>
        <authorList>
            <person name="Almasi E."/>
            <person name="Sahu N."/>
            <person name="Krizsan K."/>
            <person name="Balint B."/>
            <person name="Kovacs G.M."/>
            <person name="Kiss B."/>
            <person name="Cseklye J."/>
            <person name="Drula E."/>
            <person name="Henrissat B."/>
            <person name="Nagy I."/>
            <person name="Chovatia M."/>
            <person name="Adam C."/>
            <person name="LaButti K."/>
            <person name="Lipzen A."/>
            <person name="Riley R."/>
            <person name="Grigoriev I.V."/>
            <person name="Nagy L.G."/>
        </authorList>
    </citation>
    <scope>NUCLEOTIDE SEQUENCE [LARGE SCALE GENOMIC DNA]</scope>
    <source>
        <strain evidence="2 3">NL-1724</strain>
    </source>
</reference>
<dbReference type="Proteomes" id="UP000320762">
    <property type="component" value="Unassembled WGS sequence"/>
</dbReference>
<accession>A0A550CB11</accession>
<name>A0A550CB11_9AGAR</name>
<sequence length="290" mass="32492">MDTIDVLPFSVISFGHNQVLAFLPDGADGLAKMLEFAEKYPDAFRKFFPTVTISELLRGGHALLNEPPEDESDADTSPDVVTPDVHSEGSDDDRAATLPRSVPWTPRLLAEFRAAKAARQGQPLRFCDSLRFKQCSLHQTYPVDYRRRATNDRMRLFSWDPTRAIPADPHKLVGAAYRAFLTAQGIPLYVSPTRIDPDFEPRRMPAHNRRASTTRRVLGGDFLWALTRNMTEEDLIYSTMGTTVVPELGKIYTFDELYPDPDAGELDASSSSSSFNSSPVRHLLVCTKLQ</sequence>
<feature type="compositionally biased region" description="Basic and acidic residues" evidence="1">
    <location>
        <begin position="85"/>
        <end position="95"/>
    </location>
</feature>
<feature type="compositionally biased region" description="Acidic residues" evidence="1">
    <location>
        <begin position="67"/>
        <end position="76"/>
    </location>
</feature>
<gene>
    <name evidence="2" type="ORF">BD626DRAFT_537756</name>
</gene>
<proteinExistence type="predicted"/>
<comment type="caution">
    <text evidence="2">The sequence shown here is derived from an EMBL/GenBank/DDBJ whole genome shotgun (WGS) entry which is preliminary data.</text>
</comment>
<evidence type="ECO:0000313" key="3">
    <source>
        <dbReference type="Proteomes" id="UP000320762"/>
    </source>
</evidence>
<protein>
    <submittedName>
        <fullName evidence="2">Uncharacterized protein</fullName>
    </submittedName>
</protein>
<evidence type="ECO:0000313" key="2">
    <source>
        <dbReference type="EMBL" id="TRM61978.1"/>
    </source>
</evidence>
<dbReference type="OrthoDB" id="3060677at2759"/>
<evidence type="ECO:0000256" key="1">
    <source>
        <dbReference type="SAM" id="MobiDB-lite"/>
    </source>
</evidence>
<dbReference type="AlphaFoldDB" id="A0A550CB11"/>
<dbReference type="EMBL" id="VDMD01000014">
    <property type="protein sequence ID" value="TRM61978.1"/>
    <property type="molecule type" value="Genomic_DNA"/>
</dbReference>
<keyword evidence="3" id="KW-1185">Reference proteome</keyword>
<feature type="region of interest" description="Disordered" evidence="1">
    <location>
        <begin position="63"/>
        <end position="98"/>
    </location>
</feature>
<organism evidence="2 3">
    <name type="scientific">Schizophyllum amplum</name>
    <dbReference type="NCBI Taxonomy" id="97359"/>
    <lineage>
        <taxon>Eukaryota</taxon>
        <taxon>Fungi</taxon>
        <taxon>Dikarya</taxon>
        <taxon>Basidiomycota</taxon>
        <taxon>Agaricomycotina</taxon>
        <taxon>Agaricomycetes</taxon>
        <taxon>Agaricomycetidae</taxon>
        <taxon>Agaricales</taxon>
        <taxon>Schizophyllaceae</taxon>
        <taxon>Schizophyllum</taxon>
    </lineage>
</organism>